<dbReference type="OrthoDB" id="6157510at2759"/>
<accession>A0A3B3DG48</accession>
<dbReference type="GeneTree" id="ENSGT00940000165960"/>
<dbReference type="PANTHER" id="PTHR33444">
    <property type="entry name" value="SI:DKEY-19B23.12-RELATED"/>
    <property type="match status" value="1"/>
</dbReference>
<evidence type="ECO:0000313" key="2">
    <source>
        <dbReference type="Ensembl" id="ENSOMEP00000029093.1"/>
    </source>
</evidence>
<reference evidence="2" key="1">
    <citation type="submission" date="2025-08" db="UniProtKB">
        <authorList>
            <consortium name="Ensembl"/>
        </authorList>
    </citation>
    <scope>IDENTIFICATION</scope>
</reference>
<dbReference type="InterPro" id="IPR040350">
    <property type="entry name" value="TMEM272"/>
</dbReference>
<reference evidence="2" key="2">
    <citation type="submission" date="2025-09" db="UniProtKB">
        <authorList>
            <consortium name="Ensembl"/>
        </authorList>
    </citation>
    <scope>IDENTIFICATION</scope>
</reference>
<feature type="transmembrane region" description="Helical" evidence="1">
    <location>
        <begin position="93"/>
        <end position="117"/>
    </location>
</feature>
<proteinExistence type="predicted"/>
<dbReference type="PANTHER" id="PTHR33444:SF2">
    <property type="entry name" value="MARVEL DOMAIN-CONTAINING PROTEIN"/>
    <property type="match status" value="1"/>
</dbReference>
<sequence length="177" mass="19700">MSNNKILPQIPRPPKPSLPVLVCSKLIFCALPITQIALGAAHLDDCPRQHNIPIYLIVSGVFALVLGVLSCLPCTQESEEGRAPPPLSCLCTVWNSLTSFFLFCWFIAGNVWIYSIYEPDYNKNTNSTDLYCDKTLYLFAFWTTTLVYIMVGVLMVIGCCFLLCFCLCGKADPDDNV</sequence>
<dbReference type="GeneID" id="118600065"/>
<feature type="transmembrane region" description="Helical" evidence="1">
    <location>
        <begin position="52"/>
        <end position="72"/>
    </location>
</feature>
<keyword evidence="1" id="KW-0472">Membrane</keyword>
<dbReference type="Proteomes" id="UP000261560">
    <property type="component" value="Unplaced"/>
</dbReference>
<dbReference type="AlphaFoldDB" id="A0A3B3DG48"/>
<name>A0A3B3DG48_ORYME</name>
<organism evidence="2 3">
    <name type="scientific">Oryzias melastigma</name>
    <name type="common">Marine medaka</name>
    <dbReference type="NCBI Taxonomy" id="30732"/>
    <lineage>
        <taxon>Eukaryota</taxon>
        <taxon>Metazoa</taxon>
        <taxon>Chordata</taxon>
        <taxon>Craniata</taxon>
        <taxon>Vertebrata</taxon>
        <taxon>Euteleostomi</taxon>
        <taxon>Actinopterygii</taxon>
        <taxon>Neopterygii</taxon>
        <taxon>Teleostei</taxon>
        <taxon>Neoteleostei</taxon>
        <taxon>Acanthomorphata</taxon>
        <taxon>Ovalentaria</taxon>
        <taxon>Atherinomorphae</taxon>
        <taxon>Beloniformes</taxon>
        <taxon>Adrianichthyidae</taxon>
        <taxon>Oryziinae</taxon>
        <taxon>Oryzias</taxon>
    </lineage>
</organism>
<dbReference type="RefSeq" id="XP_036072625.1">
    <property type="nucleotide sequence ID" value="XM_036216732.1"/>
</dbReference>
<evidence type="ECO:0000313" key="3">
    <source>
        <dbReference type="Proteomes" id="UP000261560"/>
    </source>
</evidence>
<keyword evidence="1" id="KW-0812">Transmembrane</keyword>
<dbReference type="PaxDb" id="30732-ENSOMEP00000029093"/>
<protein>
    <submittedName>
        <fullName evidence="2">Si:dkey-19b23.12</fullName>
    </submittedName>
</protein>
<dbReference type="OMA" id="LFIMTAT"/>
<dbReference type="Ensembl" id="ENSOMET00000032223.1">
    <property type="protein sequence ID" value="ENSOMEP00000029093.1"/>
    <property type="gene ID" value="ENSOMEG00000012512.1"/>
</dbReference>
<feature type="transmembrane region" description="Helical" evidence="1">
    <location>
        <begin position="137"/>
        <end position="168"/>
    </location>
</feature>
<feature type="transmembrane region" description="Helical" evidence="1">
    <location>
        <begin position="20"/>
        <end position="40"/>
    </location>
</feature>
<keyword evidence="1" id="KW-1133">Transmembrane helix</keyword>
<keyword evidence="3" id="KW-1185">Reference proteome</keyword>
<dbReference type="KEGG" id="oml:118600065"/>
<evidence type="ECO:0000256" key="1">
    <source>
        <dbReference type="SAM" id="Phobius"/>
    </source>
</evidence>
<dbReference type="STRING" id="30732.ENSOMEP00000029093"/>